<dbReference type="Proteomes" id="UP000008207">
    <property type="component" value="Chromosome"/>
</dbReference>
<dbReference type="OrthoDB" id="8020441at2"/>
<organism evidence="3 4">
    <name type="scientific">Methylobacterium nodulans (strain LMG 21967 / CNCM I-2342 / ORS 2060)</name>
    <dbReference type="NCBI Taxonomy" id="460265"/>
    <lineage>
        <taxon>Bacteria</taxon>
        <taxon>Pseudomonadati</taxon>
        <taxon>Pseudomonadota</taxon>
        <taxon>Alphaproteobacteria</taxon>
        <taxon>Hyphomicrobiales</taxon>
        <taxon>Methylobacteriaceae</taxon>
        <taxon>Methylobacterium</taxon>
    </lineage>
</organism>
<dbReference type="InterPro" id="IPR001789">
    <property type="entry name" value="Sig_transdc_resp-reg_receiver"/>
</dbReference>
<keyword evidence="1" id="KW-0597">Phosphoprotein</keyword>
<reference evidence="3 4" key="1">
    <citation type="submission" date="2009-01" db="EMBL/GenBank/DDBJ databases">
        <title>Complete sequence of chromosome of Methylobacterium nodulans ORS 2060.</title>
        <authorList>
            <consortium name="US DOE Joint Genome Institute"/>
            <person name="Lucas S."/>
            <person name="Copeland A."/>
            <person name="Lapidus A."/>
            <person name="Glavina del Rio T."/>
            <person name="Dalin E."/>
            <person name="Tice H."/>
            <person name="Bruce D."/>
            <person name="Goodwin L."/>
            <person name="Pitluck S."/>
            <person name="Sims D."/>
            <person name="Brettin T."/>
            <person name="Detter J.C."/>
            <person name="Han C."/>
            <person name="Larimer F."/>
            <person name="Land M."/>
            <person name="Hauser L."/>
            <person name="Kyrpides N."/>
            <person name="Ivanova N."/>
            <person name="Marx C.J."/>
            <person name="Richardson P."/>
        </authorList>
    </citation>
    <scope>NUCLEOTIDE SEQUENCE [LARGE SCALE GENOMIC DNA]</scope>
    <source>
        <strain evidence="4">LMG 21967 / CNCM I-2342 / ORS 2060</strain>
    </source>
</reference>
<sequence length="138" mass="15093">MPASSRSPVVLLLAADELTRRMTASCLETFGFTVITAHRASEAEKLLREQQTGRKIDVLVTDTDVRDDIDGLSLGRVARLFNPRTNVIYTARFPHAIPAAKRVDGAPCLRTPYNGHQLAAVINGLRNSSVPQLKRDAA</sequence>
<evidence type="ECO:0000259" key="2">
    <source>
        <dbReference type="PROSITE" id="PS50110"/>
    </source>
</evidence>
<dbReference type="Gene3D" id="3.40.50.2300">
    <property type="match status" value="1"/>
</dbReference>
<dbReference type="InterPro" id="IPR011006">
    <property type="entry name" value="CheY-like_superfamily"/>
</dbReference>
<dbReference type="EMBL" id="CP001349">
    <property type="protein sequence ID" value="ACL56429.1"/>
    <property type="molecule type" value="Genomic_DNA"/>
</dbReference>
<dbReference type="eggNOG" id="COG0784">
    <property type="taxonomic scope" value="Bacteria"/>
</dbReference>
<dbReference type="RefSeq" id="WP_015928125.1">
    <property type="nucleotide sequence ID" value="NC_011894.1"/>
</dbReference>
<dbReference type="STRING" id="460265.Mnod_1433"/>
<dbReference type="PROSITE" id="PS50110">
    <property type="entry name" value="RESPONSE_REGULATORY"/>
    <property type="match status" value="1"/>
</dbReference>
<gene>
    <name evidence="3" type="ordered locus">Mnod_1433</name>
</gene>
<name>B8INA3_METNO</name>
<evidence type="ECO:0000256" key="1">
    <source>
        <dbReference type="PROSITE-ProRule" id="PRU00169"/>
    </source>
</evidence>
<proteinExistence type="predicted"/>
<feature type="domain" description="Response regulatory" evidence="2">
    <location>
        <begin position="9"/>
        <end position="126"/>
    </location>
</feature>
<dbReference type="KEGG" id="mno:Mnod_1433"/>
<dbReference type="GO" id="GO:0000160">
    <property type="term" value="P:phosphorelay signal transduction system"/>
    <property type="evidence" value="ECO:0007669"/>
    <property type="project" value="InterPro"/>
</dbReference>
<accession>B8INA3</accession>
<keyword evidence="4" id="KW-1185">Reference proteome</keyword>
<dbReference type="AlphaFoldDB" id="B8INA3"/>
<dbReference type="HOGENOM" id="CLU_1852874_0_0_5"/>
<evidence type="ECO:0000313" key="3">
    <source>
        <dbReference type="EMBL" id="ACL56429.1"/>
    </source>
</evidence>
<evidence type="ECO:0000313" key="4">
    <source>
        <dbReference type="Proteomes" id="UP000008207"/>
    </source>
</evidence>
<protein>
    <submittedName>
        <fullName evidence="3">Response regulator receiver protein</fullName>
    </submittedName>
</protein>
<dbReference type="SUPFAM" id="SSF52172">
    <property type="entry name" value="CheY-like"/>
    <property type="match status" value="1"/>
</dbReference>
<feature type="modified residue" description="4-aspartylphosphate" evidence="1">
    <location>
        <position position="62"/>
    </location>
</feature>